<protein>
    <submittedName>
        <fullName evidence="1">Uncharacterized protein</fullName>
    </submittedName>
</protein>
<dbReference type="RefSeq" id="WP_028381782.1">
    <property type="nucleotide sequence ID" value="NZ_CAAAIT010000008.1"/>
</dbReference>
<accession>A0ABY6T7W0</accession>
<reference evidence="1 2" key="1">
    <citation type="submission" date="2018-12" db="EMBL/GenBank/DDBJ databases">
        <authorList>
            <consortium name="Pathogen Informatics"/>
        </authorList>
    </citation>
    <scope>NUCLEOTIDE SEQUENCE [LARGE SCALE GENOMIC DNA]</scope>
    <source>
        <strain evidence="1 2">NCTC11976</strain>
    </source>
</reference>
<organism evidence="1 2">
    <name type="scientific">Legionella cherrii</name>
    <dbReference type="NCBI Taxonomy" id="28084"/>
    <lineage>
        <taxon>Bacteria</taxon>
        <taxon>Pseudomonadati</taxon>
        <taxon>Pseudomonadota</taxon>
        <taxon>Gammaproteobacteria</taxon>
        <taxon>Legionellales</taxon>
        <taxon>Legionellaceae</taxon>
        <taxon>Legionella</taxon>
    </lineage>
</organism>
<dbReference type="EMBL" id="LR134173">
    <property type="protein sequence ID" value="VEB37245.1"/>
    <property type="molecule type" value="Genomic_DNA"/>
</dbReference>
<dbReference type="Proteomes" id="UP000277577">
    <property type="component" value="Chromosome"/>
</dbReference>
<evidence type="ECO:0000313" key="2">
    <source>
        <dbReference type="Proteomes" id="UP000277577"/>
    </source>
</evidence>
<keyword evidence="2" id="KW-1185">Reference proteome</keyword>
<sequence>MREGQNAFDSFYDHYAGKSLIDVALESESQETAETTAHKDLELCNSNQIFSRGKNMYHERKMKQYGKAVHNFIKNNNIDLPHPSFFTLLDQYRIQGLVQFCDEQINSKPQYILQ</sequence>
<name>A0ABY6T7W0_9GAMM</name>
<gene>
    <name evidence="1" type="ORF">NCTC11976_02117</name>
</gene>
<proteinExistence type="predicted"/>
<evidence type="ECO:0000313" key="1">
    <source>
        <dbReference type="EMBL" id="VEB37245.1"/>
    </source>
</evidence>